<gene>
    <name evidence="1" type="ORF">VXJ25_03005</name>
</gene>
<accession>A0ABU7R8Q5</accession>
<evidence type="ECO:0000313" key="1">
    <source>
        <dbReference type="EMBL" id="MEE6146970.1"/>
    </source>
</evidence>
<dbReference type="Gene3D" id="3.30.930.10">
    <property type="entry name" value="Bira Bifunctional Protein, Domain 2"/>
    <property type="match status" value="1"/>
</dbReference>
<comment type="caution">
    <text evidence="1">The sequence shown here is derived from an EMBL/GenBank/DDBJ whole genome shotgun (WGS) entry which is preliminary data.</text>
</comment>
<evidence type="ECO:0008006" key="3">
    <source>
        <dbReference type="Google" id="ProtNLM"/>
    </source>
</evidence>
<name>A0ABU7R8Q5_9ACTN</name>
<dbReference type="RefSeq" id="WP_330957737.1">
    <property type="nucleotide sequence ID" value="NZ_JAZGJQ010000002.1"/>
</dbReference>
<organism evidence="1 2">
    <name type="scientific">Olsenella absiana</name>
    <dbReference type="NCBI Taxonomy" id="3115222"/>
    <lineage>
        <taxon>Bacteria</taxon>
        <taxon>Bacillati</taxon>
        <taxon>Actinomycetota</taxon>
        <taxon>Coriobacteriia</taxon>
        <taxon>Coriobacteriales</taxon>
        <taxon>Atopobiaceae</taxon>
        <taxon>Olsenella</taxon>
    </lineage>
</organism>
<protein>
    <recommendedName>
        <fullName evidence="3">BPL/LPL catalytic domain-containing protein</fullName>
    </recommendedName>
</protein>
<dbReference type="Proteomes" id="UP001332931">
    <property type="component" value="Unassembled WGS sequence"/>
</dbReference>
<sequence length="243" mass="25014">MPGQGEGLPTITLNSDPASALPAEALADAAYALAPEGTCTALAEKDRLLVAVLARPKVPMGHLVAAAPVAALGAADALEALGADVSAFGIGWPHDLVLAGGADVVCRVSAKAGYAEGTFVVLSLDLDLHALAALLGEDATAGPDAVAGTLRDAVCSRMDAWATSVAGEGARVAPWASFLPEYFDRVALMGRPVDVRYPNGSVYARGYFVGVDIWGRATVRTRRAGDIEFPAERFGISPQSDQE</sequence>
<proteinExistence type="predicted"/>
<reference evidence="1 2" key="1">
    <citation type="submission" date="2024-01" db="EMBL/GenBank/DDBJ databases">
        <title>Description of Olsenella sp. nov., isolated from pig feces.</title>
        <authorList>
            <person name="Chang Y.-H."/>
        </authorList>
    </citation>
    <scope>NUCLEOTIDE SEQUENCE [LARGE SCALE GENOMIC DNA]</scope>
    <source>
        <strain evidence="1 2">YH-ols2223</strain>
    </source>
</reference>
<dbReference type="EMBL" id="JAZGJQ010000002">
    <property type="protein sequence ID" value="MEE6146970.1"/>
    <property type="molecule type" value="Genomic_DNA"/>
</dbReference>
<evidence type="ECO:0000313" key="2">
    <source>
        <dbReference type="Proteomes" id="UP001332931"/>
    </source>
</evidence>
<keyword evidence="2" id="KW-1185">Reference proteome</keyword>
<dbReference type="InterPro" id="IPR045864">
    <property type="entry name" value="aa-tRNA-synth_II/BPL/LPL"/>
</dbReference>